<name>A0ABX8W8Q9_9LACO</name>
<proteinExistence type="predicted"/>
<gene>
    <name evidence="6" type="ORF">GYM71_03690</name>
</gene>
<evidence type="ECO:0000259" key="5">
    <source>
        <dbReference type="PROSITE" id="PS51194"/>
    </source>
</evidence>
<dbReference type="Gene3D" id="3.40.50.300">
    <property type="entry name" value="P-loop containing nucleotide triphosphate hydrolases"/>
    <property type="match status" value="2"/>
</dbReference>
<dbReference type="PROSITE" id="PS51194">
    <property type="entry name" value="HELICASE_CTER"/>
    <property type="match status" value="1"/>
</dbReference>
<dbReference type="SMART" id="SM00490">
    <property type="entry name" value="HELICc"/>
    <property type="match status" value="1"/>
</dbReference>
<sequence length="427" mass="47977">MENLSNLAGRQWISSHKDFSIIAGLTKTSAISAGHCNRCGAKVYAHLPNKKRYCRECIGIGRIVEGDFLIRYQNEVSFPTRKNGGLTWAGKLTGAQAKIAHNLVTNFRSKQDTLVHAVTGAGKTEMLFPVIAECIAQKKRCCIATPRIDVVNELFPRFQAAFSEIEIGKYHGQEFKQPGLEQLTICTTHQLLKFYHAFALLVIDEADSFPYVENPQLHFAAKNAVKNNGMRVYLTATPTADLLSEAKAGKIDILRLNRRFHGGLLPVPREQLFLKPFLAHGKIHPKLLKAIIIALKKGHPLLLFVPRIDQIPDYIAALKKVKIINQVKMAGVWAQDKNRLRKVQMFRDGELQLLVTTTILERGVTFKHVWVIIVQADDQIYTAASLVQIAGRVGRAQDDTTGLVLFCYRKYTKNIREAKNQIEAMNK</sequence>
<keyword evidence="3" id="KW-0238">DNA-binding</keyword>
<evidence type="ECO:0000256" key="3">
    <source>
        <dbReference type="ARBA" id="ARBA00023125"/>
    </source>
</evidence>
<feature type="domain" description="Helicase ATP-binding" evidence="4">
    <location>
        <begin position="104"/>
        <end position="256"/>
    </location>
</feature>
<dbReference type="InterPro" id="IPR011545">
    <property type="entry name" value="DEAD/DEAH_box_helicase_dom"/>
</dbReference>
<dbReference type="Pfam" id="PF00271">
    <property type="entry name" value="Helicase_C"/>
    <property type="match status" value="1"/>
</dbReference>
<dbReference type="Proteomes" id="UP000826550">
    <property type="component" value="Chromosome"/>
</dbReference>
<organism evidence="6 7">
    <name type="scientific">Lactobacillus panisapium</name>
    <dbReference type="NCBI Taxonomy" id="2012495"/>
    <lineage>
        <taxon>Bacteria</taxon>
        <taxon>Bacillati</taxon>
        <taxon>Bacillota</taxon>
        <taxon>Bacilli</taxon>
        <taxon>Lactobacillales</taxon>
        <taxon>Lactobacillaceae</taxon>
        <taxon>Lactobacillus</taxon>
    </lineage>
</organism>
<reference evidence="6 7" key="1">
    <citation type="submission" date="2020-01" db="EMBL/GenBank/DDBJ databases">
        <title>Vast differences in strain-level diversity in the gut microbiota of two closely related honey bee species.</title>
        <authorList>
            <person name="Ellegaard K.M."/>
            <person name="Suenami S."/>
            <person name="Miyazaki R."/>
            <person name="Engel P."/>
        </authorList>
    </citation>
    <scope>NUCLEOTIDE SEQUENCE [LARGE SCALE GENOMIC DNA]</scope>
    <source>
        <strain evidence="6 7">ESL0416</strain>
    </source>
</reference>
<evidence type="ECO:0000256" key="2">
    <source>
        <dbReference type="ARBA" id="ARBA00022840"/>
    </source>
</evidence>
<accession>A0ABX8W8Q9</accession>
<evidence type="ECO:0000256" key="1">
    <source>
        <dbReference type="ARBA" id="ARBA00022741"/>
    </source>
</evidence>
<keyword evidence="6" id="KW-0347">Helicase</keyword>
<dbReference type="PROSITE" id="PS51192">
    <property type="entry name" value="HELICASE_ATP_BIND_1"/>
    <property type="match status" value="1"/>
</dbReference>
<keyword evidence="6" id="KW-0378">Hydrolase</keyword>
<dbReference type="SMART" id="SM00487">
    <property type="entry name" value="DEXDc"/>
    <property type="match status" value="1"/>
</dbReference>
<dbReference type="RefSeq" id="WP_220220963.1">
    <property type="nucleotide sequence ID" value="NZ_CP048268.1"/>
</dbReference>
<evidence type="ECO:0000313" key="6">
    <source>
        <dbReference type="EMBL" id="QYN52558.1"/>
    </source>
</evidence>
<dbReference type="InterPro" id="IPR027417">
    <property type="entry name" value="P-loop_NTPase"/>
</dbReference>
<evidence type="ECO:0000259" key="4">
    <source>
        <dbReference type="PROSITE" id="PS51192"/>
    </source>
</evidence>
<feature type="domain" description="Helicase C-terminal" evidence="5">
    <location>
        <begin position="287"/>
        <end position="427"/>
    </location>
</feature>
<dbReference type="PANTHER" id="PTHR30580:SF1">
    <property type="entry name" value="COMF OPERON PROTEIN 1"/>
    <property type="match status" value="1"/>
</dbReference>
<dbReference type="GO" id="GO:0004386">
    <property type="term" value="F:helicase activity"/>
    <property type="evidence" value="ECO:0007669"/>
    <property type="project" value="UniProtKB-KW"/>
</dbReference>
<dbReference type="InterPro" id="IPR001650">
    <property type="entry name" value="Helicase_C-like"/>
</dbReference>
<protein>
    <submittedName>
        <fullName evidence="6">DEAD/DEAH box helicase family protein</fullName>
    </submittedName>
</protein>
<keyword evidence="7" id="KW-1185">Reference proteome</keyword>
<dbReference type="InterPro" id="IPR014001">
    <property type="entry name" value="Helicase_ATP-bd"/>
</dbReference>
<dbReference type="Pfam" id="PF00270">
    <property type="entry name" value="DEAD"/>
    <property type="match status" value="1"/>
</dbReference>
<dbReference type="SUPFAM" id="SSF52540">
    <property type="entry name" value="P-loop containing nucleoside triphosphate hydrolases"/>
    <property type="match status" value="1"/>
</dbReference>
<dbReference type="EMBL" id="CP048268">
    <property type="protein sequence ID" value="QYN52558.1"/>
    <property type="molecule type" value="Genomic_DNA"/>
</dbReference>
<evidence type="ECO:0000313" key="7">
    <source>
        <dbReference type="Proteomes" id="UP000826550"/>
    </source>
</evidence>
<dbReference type="PANTHER" id="PTHR30580">
    <property type="entry name" value="PRIMOSOMAL PROTEIN N"/>
    <property type="match status" value="1"/>
</dbReference>
<keyword evidence="1" id="KW-0547">Nucleotide-binding</keyword>
<keyword evidence="2" id="KW-0067">ATP-binding</keyword>